<name>A0A074SER3_9AGAM</name>
<gene>
    <name evidence="2" type="ORF">V565_122340</name>
</gene>
<dbReference type="InterPro" id="IPR018487">
    <property type="entry name" value="Hemopexin-like_repeat"/>
</dbReference>
<dbReference type="PROSITE" id="PS51642">
    <property type="entry name" value="HEMOPEXIN_2"/>
    <property type="match status" value="1"/>
</dbReference>
<dbReference type="HOGENOM" id="CLU_1644679_0_0_1"/>
<dbReference type="EMBL" id="AZST01000499">
    <property type="protein sequence ID" value="KEP48522.1"/>
    <property type="molecule type" value="Genomic_DNA"/>
</dbReference>
<dbReference type="AlphaFoldDB" id="A0A074SER3"/>
<feature type="repeat" description="Hemopexin" evidence="1">
    <location>
        <begin position="50"/>
        <end position="102"/>
    </location>
</feature>
<accession>A0A074SER3</accession>
<evidence type="ECO:0000313" key="3">
    <source>
        <dbReference type="Proteomes" id="UP000027456"/>
    </source>
</evidence>
<dbReference type="Proteomes" id="UP000027456">
    <property type="component" value="Unassembled WGS sequence"/>
</dbReference>
<evidence type="ECO:0000313" key="2">
    <source>
        <dbReference type="EMBL" id="KEP48522.1"/>
    </source>
</evidence>
<comment type="caution">
    <text evidence="2">The sequence shown here is derived from an EMBL/GenBank/DDBJ whole genome shotgun (WGS) entry which is preliminary data.</text>
</comment>
<keyword evidence="3" id="KW-1185">Reference proteome</keyword>
<organism evidence="2 3">
    <name type="scientific">Rhizoctonia solani 123E</name>
    <dbReference type="NCBI Taxonomy" id="1423351"/>
    <lineage>
        <taxon>Eukaryota</taxon>
        <taxon>Fungi</taxon>
        <taxon>Dikarya</taxon>
        <taxon>Basidiomycota</taxon>
        <taxon>Agaricomycotina</taxon>
        <taxon>Agaricomycetes</taxon>
        <taxon>Cantharellales</taxon>
        <taxon>Ceratobasidiaceae</taxon>
        <taxon>Rhizoctonia</taxon>
    </lineage>
</organism>
<dbReference type="SUPFAM" id="SSF50923">
    <property type="entry name" value="Hemopexin-like domain"/>
    <property type="match status" value="1"/>
</dbReference>
<reference evidence="2 3" key="1">
    <citation type="submission" date="2013-12" db="EMBL/GenBank/DDBJ databases">
        <authorList>
            <person name="Cubeta M."/>
            <person name="Pakala S."/>
            <person name="Fedorova N."/>
            <person name="Thomas E."/>
            <person name="Dean R."/>
            <person name="Jabaji S."/>
            <person name="Neate S."/>
            <person name="Toda T."/>
            <person name="Tavantzis S."/>
            <person name="Vilgalys R."/>
            <person name="Bharathan N."/>
            <person name="Pakala S."/>
            <person name="Losada L.S."/>
            <person name="Zafar N."/>
            <person name="Nierman W."/>
        </authorList>
    </citation>
    <scope>NUCLEOTIDE SEQUENCE [LARGE SCALE GENOMIC DNA]</scope>
    <source>
        <strain evidence="2 3">123E</strain>
    </source>
</reference>
<dbReference type="InterPro" id="IPR036375">
    <property type="entry name" value="Hemopexin-like_dom_sf"/>
</dbReference>
<dbReference type="OrthoDB" id="6845681at2759"/>
<protein>
    <submittedName>
        <fullName evidence="2">Hemopexin domain protein</fullName>
    </submittedName>
</protein>
<proteinExistence type="predicted"/>
<dbReference type="Gene3D" id="2.110.10.10">
    <property type="entry name" value="Hemopexin-like domain"/>
    <property type="match status" value="1"/>
</dbReference>
<sequence length="161" mass="17585">MINMSKSIGPQSRRMIASLRQAGFDRAPGGPCDKILGGVRNRLSLAQAGFNCVDGALMVPGSKGQAYIFSGEQYCRIRFIEGQTNDRLFDGPKPITVGWSVMKFNKIDTIIPRLGSDNGCYVFSGDKYVQLKVVVGGCGELVSDQRDVAPYWPSPHKAGFY</sequence>
<evidence type="ECO:0000256" key="1">
    <source>
        <dbReference type="PROSITE-ProRule" id="PRU01011"/>
    </source>
</evidence>